<dbReference type="CDD" id="cd23992">
    <property type="entry name" value="PBP_GOBP"/>
    <property type="match status" value="1"/>
</dbReference>
<keyword evidence="3" id="KW-0964">Secreted</keyword>
<comment type="similarity">
    <text evidence="2">Belongs to the PBP/GOBP family.</text>
</comment>
<dbReference type="InterPro" id="IPR006170">
    <property type="entry name" value="PBP/GOBP"/>
</dbReference>
<dbReference type="SUPFAM" id="SSF47565">
    <property type="entry name" value="Insect pheromone/odorant-binding proteins"/>
    <property type="match status" value="1"/>
</dbReference>
<dbReference type="GO" id="GO:0005549">
    <property type="term" value="F:odorant binding"/>
    <property type="evidence" value="ECO:0007669"/>
    <property type="project" value="InterPro"/>
</dbReference>
<dbReference type="AlphaFoldDB" id="A0A8W7PS90"/>
<reference evidence="4" key="1">
    <citation type="submission" date="2022-08" db="UniProtKB">
        <authorList>
            <consortium name="EnsemblMetazoa"/>
        </authorList>
    </citation>
    <scope>IDENTIFICATION</scope>
</reference>
<dbReference type="InterPro" id="IPR036728">
    <property type="entry name" value="PBP_GOBP_sf"/>
</dbReference>
<evidence type="ECO:0000256" key="3">
    <source>
        <dbReference type="ARBA" id="ARBA00022525"/>
    </source>
</evidence>
<evidence type="ECO:0000256" key="2">
    <source>
        <dbReference type="ARBA" id="ARBA00008098"/>
    </source>
</evidence>
<dbReference type="GO" id="GO:0005576">
    <property type="term" value="C:extracellular region"/>
    <property type="evidence" value="ECO:0007669"/>
    <property type="project" value="UniProtKB-SubCell"/>
</dbReference>
<evidence type="ECO:0000313" key="4">
    <source>
        <dbReference type="EnsemblMetazoa" id="ACOM036806-PA.1"/>
    </source>
</evidence>
<comment type="subcellular location">
    <subcellularLocation>
        <location evidence="1">Secreted</location>
    </subcellularLocation>
</comment>
<proteinExistence type="inferred from homology"/>
<dbReference type="Pfam" id="PF01395">
    <property type="entry name" value="PBP_GOBP"/>
    <property type="match status" value="1"/>
</dbReference>
<dbReference type="Gene3D" id="1.10.238.20">
    <property type="entry name" value="Pheromone/general odorant binding protein domain"/>
    <property type="match status" value="1"/>
</dbReference>
<evidence type="ECO:0000256" key="1">
    <source>
        <dbReference type="ARBA" id="ARBA00004613"/>
    </source>
</evidence>
<protein>
    <submittedName>
        <fullName evidence="4">Uncharacterized protein</fullName>
    </submittedName>
</protein>
<dbReference type="VEuPathDB" id="VectorBase:ACON2_034368"/>
<sequence length="195" mass="21484">LVNTWLSCFVKLQHRNSRTPKMKQRCAFAGCEKLLPAVLLLLFALQATVPEGTVAGCSMLNNDNAEQRGAAMLADPATVKQVPEVTMQDAIAQCNRSFIIQPEYLAELNQTGSFPEETDKIPLCFIRCYLKALGILTEDDKVNKEVALALNWATSGETVDECLEEMAGSACEQAYFLTRCVMTRALVDGKSKDNK</sequence>
<organism evidence="4">
    <name type="scientific">Anopheles coluzzii</name>
    <name type="common">African malaria mosquito</name>
    <dbReference type="NCBI Taxonomy" id="1518534"/>
    <lineage>
        <taxon>Eukaryota</taxon>
        <taxon>Metazoa</taxon>
        <taxon>Ecdysozoa</taxon>
        <taxon>Arthropoda</taxon>
        <taxon>Hexapoda</taxon>
        <taxon>Insecta</taxon>
        <taxon>Pterygota</taxon>
        <taxon>Neoptera</taxon>
        <taxon>Endopterygota</taxon>
        <taxon>Diptera</taxon>
        <taxon>Nematocera</taxon>
        <taxon>Culicoidea</taxon>
        <taxon>Culicidae</taxon>
        <taxon>Anophelinae</taxon>
        <taxon>Anopheles</taxon>
    </lineage>
</organism>
<name>A0A8W7PS90_ANOCL</name>
<dbReference type="EnsemblMetazoa" id="ACOM036806-RA">
    <property type="protein sequence ID" value="ACOM036806-PA.1"/>
    <property type="gene ID" value="ACOM036806"/>
</dbReference>
<dbReference type="Proteomes" id="UP000075882">
    <property type="component" value="Unassembled WGS sequence"/>
</dbReference>
<accession>A0A8W7PS90</accession>
<dbReference type="SMART" id="SM00708">
    <property type="entry name" value="PhBP"/>
    <property type="match status" value="1"/>
</dbReference>